<dbReference type="GO" id="GO:0016887">
    <property type="term" value="F:ATP hydrolysis activity"/>
    <property type="evidence" value="ECO:0007669"/>
    <property type="project" value="InterPro"/>
</dbReference>
<dbReference type="InterPro" id="IPR050086">
    <property type="entry name" value="MetN_ABC_transporter-like"/>
</dbReference>
<evidence type="ECO:0000256" key="4">
    <source>
        <dbReference type="ARBA" id="ARBA00022448"/>
    </source>
</evidence>
<dbReference type="InterPro" id="IPR041701">
    <property type="entry name" value="MetN_ABC"/>
</dbReference>
<comment type="similarity">
    <text evidence="2">Belongs to the ABC transporter superfamily.</text>
</comment>
<evidence type="ECO:0000256" key="9">
    <source>
        <dbReference type="ARBA" id="ARBA00022970"/>
    </source>
</evidence>
<evidence type="ECO:0000256" key="3">
    <source>
        <dbReference type="ARBA" id="ARBA00020019"/>
    </source>
</evidence>
<dbReference type="PROSITE" id="PS50893">
    <property type="entry name" value="ABC_TRANSPORTER_2"/>
    <property type="match status" value="1"/>
</dbReference>
<evidence type="ECO:0000256" key="2">
    <source>
        <dbReference type="ARBA" id="ARBA00005417"/>
    </source>
</evidence>
<evidence type="ECO:0000256" key="7">
    <source>
        <dbReference type="ARBA" id="ARBA00022840"/>
    </source>
</evidence>
<gene>
    <name evidence="12" type="primary">metN</name>
    <name evidence="12" type="ORF">NCTC13094_00682</name>
</gene>
<dbReference type="SMART" id="SM00930">
    <property type="entry name" value="NIL"/>
    <property type="match status" value="1"/>
</dbReference>
<keyword evidence="4" id="KW-0813">Transport</keyword>
<name>A0A377RQR1_HELPX</name>
<reference evidence="12 13" key="1">
    <citation type="submission" date="2018-06" db="EMBL/GenBank/DDBJ databases">
        <authorList>
            <consortium name="Pathogen Informatics"/>
            <person name="Doyle S."/>
        </authorList>
    </citation>
    <scope>NUCLEOTIDE SEQUENCE [LARGE SCALE GENOMIC DNA]</scope>
    <source>
        <strain evidence="12 13">NCTC13094</strain>
    </source>
</reference>
<protein>
    <recommendedName>
        <fullName evidence="3">Cell division ATP-binding protein FtsE</fullName>
    </recommendedName>
</protein>
<feature type="domain" description="ABC transporter" evidence="11">
    <location>
        <begin position="10"/>
        <end position="246"/>
    </location>
</feature>
<keyword evidence="6" id="KW-0547">Nucleotide-binding</keyword>
<sequence length="334" mass="37396">MGYKVKTMVVELKNIEKIYENGFHALKGVNLELKKGDILGVIGYSGAGKSTLIRLINCLERPSSGEVLVNGVNLLNLKPKELQKARQKIGMIFQHFNLLSAKNVFENVAFALEIARWEKTKIKSRVHELLELVGLEDKMHFYPKQLSGGQKQRVAIARSLANCPDLLLCDEATSALDSKTTHSILTLLSGIQKKFDLSIVFITHEIEVVKELCNQMCVISSGEIVERGSVEEIFANPKHAVTKELLGIKNEHGDQQSQDVYRIVFLGEHLDEPIISNLIRRFKIDVSIISGNIEELTTKDIGYLVVRFLGSATETQRALEYLNALGLQVEKLKD</sequence>
<evidence type="ECO:0000313" key="13">
    <source>
        <dbReference type="Proteomes" id="UP000254195"/>
    </source>
</evidence>
<evidence type="ECO:0000256" key="6">
    <source>
        <dbReference type="ARBA" id="ARBA00022741"/>
    </source>
</evidence>
<keyword evidence="7 12" id="KW-0067">ATP-binding</keyword>
<keyword evidence="9" id="KW-0029">Amino-acid transport</keyword>
<dbReference type="PROSITE" id="PS00211">
    <property type="entry name" value="ABC_TRANSPORTER_1"/>
    <property type="match status" value="1"/>
</dbReference>
<dbReference type="Pfam" id="PF00005">
    <property type="entry name" value="ABC_tran"/>
    <property type="match status" value="1"/>
</dbReference>
<evidence type="ECO:0000256" key="5">
    <source>
        <dbReference type="ARBA" id="ARBA00022475"/>
    </source>
</evidence>
<comment type="function">
    <text evidence="1">Part of the ABC transporter FtsEX involved in cellular division. Important for assembly or stability of the septal ring.</text>
</comment>
<keyword evidence="5" id="KW-1003">Cell membrane</keyword>
<dbReference type="SUPFAM" id="SSF55021">
    <property type="entry name" value="ACT-like"/>
    <property type="match status" value="1"/>
</dbReference>
<dbReference type="FunFam" id="3.40.50.300:FF:000056">
    <property type="entry name" value="Cell division ATP-binding protein FtsE"/>
    <property type="match status" value="1"/>
</dbReference>
<evidence type="ECO:0000256" key="8">
    <source>
        <dbReference type="ARBA" id="ARBA00022967"/>
    </source>
</evidence>
<dbReference type="InterPro" id="IPR003593">
    <property type="entry name" value="AAA+_ATPase"/>
</dbReference>
<dbReference type="Proteomes" id="UP000254195">
    <property type="component" value="Unassembled WGS sequence"/>
</dbReference>
<evidence type="ECO:0000313" key="12">
    <source>
        <dbReference type="EMBL" id="STR19586.1"/>
    </source>
</evidence>
<keyword evidence="10" id="KW-0472">Membrane</keyword>
<evidence type="ECO:0000256" key="1">
    <source>
        <dbReference type="ARBA" id="ARBA00002579"/>
    </source>
</evidence>
<dbReference type="InterPro" id="IPR003439">
    <property type="entry name" value="ABC_transporter-like_ATP-bd"/>
</dbReference>
<dbReference type="CDD" id="cd03258">
    <property type="entry name" value="ABC_MetN_methionine_transporter"/>
    <property type="match status" value="1"/>
</dbReference>
<dbReference type="InterPro" id="IPR027417">
    <property type="entry name" value="P-loop_NTPase"/>
</dbReference>
<dbReference type="PANTHER" id="PTHR43166">
    <property type="entry name" value="AMINO ACID IMPORT ATP-BINDING PROTEIN"/>
    <property type="match status" value="1"/>
</dbReference>
<keyword evidence="8" id="KW-1278">Translocase</keyword>
<dbReference type="InterPro" id="IPR045865">
    <property type="entry name" value="ACT-like_dom_sf"/>
</dbReference>
<accession>A0A377RQR1</accession>
<evidence type="ECO:0000259" key="11">
    <source>
        <dbReference type="PROSITE" id="PS50893"/>
    </source>
</evidence>
<dbReference type="PANTHER" id="PTHR43166:SF30">
    <property type="entry name" value="METHIONINE IMPORT ATP-BINDING PROTEIN METN"/>
    <property type="match status" value="1"/>
</dbReference>
<dbReference type="AlphaFoldDB" id="A0A377RQR1"/>
<keyword evidence="12" id="KW-0378">Hydrolase</keyword>
<dbReference type="Pfam" id="PF09383">
    <property type="entry name" value="NIL"/>
    <property type="match status" value="1"/>
</dbReference>
<dbReference type="SUPFAM" id="SSF52540">
    <property type="entry name" value="P-loop containing nucleoside triphosphate hydrolases"/>
    <property type="match status" value="1"/>
</dbReference>
<dbReference type="GO" id="GO:0005524">
    <property type="term" value="F:ATP binding"/>
    <property type="evidence" value="ECO:0007669"/>
    <property type="project" value="UniProtKB-KW"/>
</dbReference>
<dbReference type="InterPro" id="IPR018449">
    <property type="entry name" value="NIL_domain"/>
</dbReference>
<organism evidence="12 13">
    <name type="scientific">Helicobacter pylori</name>
    <name type="common">Campylobacter pylori</name>
    <dbReference type="NCBI Taxonomy" id="210"/>
    <lineage>
        <taxon>Bacteria</taxon>
        <taxon>Pseudomonadati</taxon>
        <taxon>Campylobacterota</taxon>
        <taxon>Epsilonproteobacteria</taxon>
        <taxon>Campylobacterales</taxon>
        <taxon>Helicobacteraceae</taxon>
        <taxon>Helicobacter</taxon>
    </lineage>
</organism>
<dbReference type="InterPro" id="IPR017871">
    <property type="entry name" value="ABC_transporter-like_CS"/>
</dbReference>
<proteinExistence type="inferred from homology"/>
<dbReference type="SMART" id="SM00382">
    <property type="entry name" value="AAA"/>
    <property type="match status" value="1"/>
</dbReference>
<dbReference type="EMBL" id="UGJP01000001">
    <property type="protein sequence ID" value="STR19586.1"/>
    <property type="molecule type" value="Genomic_DNA"/>
</dbReference>
<evidence type="ECO:0000256" key="10">
    <source>
        <dbReference type="ARBA" id="ARBA00023136"/>
    </source>
</evidence>
<dbReference type="GO" id="GO:0006865">
    <property type="term" value="P:amino acid transport"/>
    <property type="evidence" value="ECO:0007669"/>
    <property type="project" value="UniProtKB-KW"/>
</dbReference>
<dbReference type="GO" id="GO:0005886">
    <property type="term" value="C:plasma membrane"/>
    <property type="evidence" value="ECO:0007669"/>
    <property type="project" value="UniProtKB-ARBA"/>
</dbReference>
<dbReference type="Gene3D" id="3.40.50.300">
    <property type="entry name" value="P-loop containing nucleotide triphosphate hydrolases"/>
    <property type="match status" value="1"/>
</dbReference>
<dbReference type="Gene3D" id="3.30.70.260">
    <property type="match status" value="1"/>
</dbReference>